<organism evidence="3 4">
    <name type="scientific">Urochloa decumbens</name>
    <dbReference type="NCBI Taxonomy" id="240449"/>
    <lineage>
        <taxon>Eukaryota</taxon>
        <taxon>Viridiplantae</taxon>
        <taxon>Streptophyta</taxon>
        <taxon>Embryophyta</taxon>
        <taxon>Tracheophyta</taxon>
        <taxon>Spermatophyta</taxon>
        <taxon>Magnoliopsida</taxon>
        <taxon>Liliopsida</taxon>
        <taxon>Poales</taxon>
        <taxon>Poaceae</taxon>
        <taxon>PACMAD clade</taxon>
        <taxon>Panicoideae</taxon>
        <taxon>Panicodae</taxon>
        <taxon>Paniceae</taxon>
        <taxon>Melinidinae</taxon>
        <taxon>Urochloa</taxon>
    </lineage>
</organism>
<dbReference type="InterPro" id="IPR017451">
    <property type="entry name" value="F-box-assoc_interact_dom"/>
</dbReference>
<dbReference type="EMBL" id="OZ075120">
    <property type="protein sequence ID" value="CAL4890895.1"/>
    <property type="molecule type" value="Genomic_DNA"/>
</dbReference>
<dbReference type="SUPFAM" id="SSF81383">
    <property type="entry name" value="F-box domain"/>
    <property type="match status" value="2"/>
</dbReference>
<dbReference type="InterPro" id="IPR013187">
    <property type="entry name" value="F-box-assoc_dom_typ3"/>
</dbReference>
<feature type="domain" description="F-box" evidence="2">
    <location>
        <begin position="36"/>
        <end position="76"/>
    </location>
</feature>
<dbReference type="Pfam" id="PF08268">
    <property type="entry name" value="FBA_3"/>
    <property type="match status" value="1"/>
</dbReference>
<evidence type="ECO:0000313" key="4">
    <source>
        <dbReference type="Proteomes" id="UP001497457"/>
    </source>
</evidence>
<accession>A0ABC8VHH9</accession>
<protein>
    <recommendedName>
        <fullName evidence="2">F-box domain-containing protein</fullName>
    </recommendedName>
</protein>
<keyword evidence="4" id="KW-1185">Reference proteome</keyword>
<evidence type="ECO:0000256" key="1">
    <source>
        <dbReference type="SAM" id="MobiDB-lite"/>
    </source>
</evidence>
<dbReference type="CDD" id="cd22157">
    <property type="entry name" value="F-box_AtFBW1-like"/>
    <property type="match status" value="1"/>
</dbReference>
<dbReference type="InterPro" id="IPR050796">
    <property type="entry name" value="SCF_F-box_component"/>
</dbReference>
<dbReference type="SMART" id="SM00256">
    <property type="entry name" value="FBOX"/>
    <property type="match status" value="2"/>
</dbReference>
<reference evidence="3" key="1">
    <citation type="submission" date="2024-10" db="EMBL/GenBank/DDBJ databases">
        <authorList>
            <person name="Ryan C."/>
        </authorList>
    </citation>
    <scope>NUCLEOTIDE SEQUENCE [LARGE SCALE GENOMIC DNA]</scope>
</reference>
<dbReference type="PANTHER" id="PTHR31672:SF13">
    <property type="entry name" value="F-BOX PROTEIN CPR30-LIKE"/>
    <property type="match status" value="1"/>
</dbReference>
<dbReference type="AlphaFoldDB" id="A0ABC8VHH9"/>
<evidence type="ECO:0000313" key="3">
    <source>
        <dbReference type="EMBL" id="CAL4890895.1"/>
    </source>
</evidence>
<dbReference type="PANTHER" id="PTHR31672">
    <property type="entry name" value="BNACNNG10540D PROTEIN"/>
    <property type="match status" value="1"/>
</dbReference>
<dbReference type="Gene3D" id="1.20.1280.50">
    <property type="match status" value="1"/>
</dbReference>
<feature type="compositionally biased region" description="Basic and acidic residues" evidence="1">
    <location>
        <begin position="15"/>
        <end position="25"/>
    </location>
</feature>
<proteinExistence type="predicted"/>
<dbReference type="NCBIfam" id="TIGR01640">
    <property type="entry name" value="F_box_assoc_1"/>
    <property type="match status" value="1"/>
</dbReference>
<dbReference type="InterPro" id="IPR001810">
    <property type="entry name" value="F-box_dom"/>
</dbReference>
<dbReference type="Proteomes" id="UP001497457">
    <property type="component" value="Chromosome 10rd"/>
</dbReference>
<dbReference type="Pfam" id="PF00646">
    <property type="entry name" value="F-box"/>
    <property type="match status" value="2"/>
</dbReference>
<feature type="region of interest" description="Disordered" evidence="1">
    <location>
        <begin position="7"/>
        <end position="36"/>
    </location>
</feature>
<gene>
    <name evidence="3" type="ORF">URODEC1_LOCUS3503</name>
</gene>
<name>A0ABC8VHH9_9POAL</name>
<feature type="domain" description="F-box" evidence="2">
    <location>
        <begin position="332"/>
        <end position="365"/>
    </location>
</feature>
<dbReference type="InterPro" id="IPR036047">
    <property type="entry name" value="F-box-like_dom_sf"/>
</dbReference>
<sequence length="695" mass="75942">MPLLVIVDRHRHGHGSAEQEAREEPPPPPARQPQPLPDEVMEHIFARLPARSAARCRCLSRSWAAALSSRGFISRHLDAAGRLSFPAALSAWSREHGDTSPLTRSCRGLALVASISEGVVYVGNPSTGQAASLPDGTPAAFACLGLGYDARAGGRHKAVRVYYQYHHGSGCEVYDVGGAGYWRPAARPPPCRVVAAGGVFARGRVHWLAASNAAAASDEWELAARLTADSVMSFSAGDETFTSEPLPTGARGRPAYLLELTPLDGCRRLGLVYHRRGRRPRSMWVLEDDVRWVATAGDGGTDGHLYEESLEPVGRPHEDVVFASASVRALSLALRRLPARALGRVKSVSRSWRAVIDSDRFAASHNDHHRRRAGQSVVVFTSCPPYHRLVAVQLDSCLASDVLPPLMSSRVLVSKPCHGLAMVCRGEWGQLFNPVTRAHKNFFVGLSFGFDSPTATDFYNGSIGLGYDRSSRQHVLVLLSGGEAPPLRRRRLQCSVWRLREEYMATTVAAPPPVPAAADVPPVYVEDDGRIYWMCRSPRAILAFNIRGEAFDVVPAPPDPAGISTEVLVELGGALRVVQSCPSTETVTIWAAVAGRDGEWAREHVMQLGRWPEFSPKKTAGPVIPMAVDPDKDGGRILLDTGRSLGYYDPAHRTLETVYSLRSRPELRGEGFFAAALWEESLVRPYDRFERFLRA</sequence>
<feature type="compositionally biased region" description="Pro residues" evidence="1">
    <location>
        <begin position="26"/>
        <end position="36"/>
    </location>
</feature>
<evidence type="ECO:0000259" key="2">
    <source>
        <dbReference type="SMART" id="SM00256"/>
    </source>
</evidence>